<organism evidence="1 2">
    <name type="scientific">Athelia psychrophila</name>
    <dbReference type="NCBI Taxonomy" id="1759441"/>
    <lineage>
        <taxon>Eukaryota</taxon>
        <taxon>Fungi</taxon>
        <taxon>Dikarya</taxon>
        <taxon>Basidiomycota</taxon>
        <taxon>Agaricomycotina</taxon>
        <taxon>Agaricomycetes</taxon>
        <taxon>Agaricomycetidae</taxon>
        <taxon>Atheliales</taxon>
        <taxon>Atheliaceae</taxon>
        <taxon>Athelia</taxon>
    </lineage>
</organism>
<name>A0A166K9L9_9AGAM</name>
<evidence type="ECO:0000313" key="2">
    <source>
        <dbReference type="Proteomes" id="UP000076532"/>
    </source>
</evidence>
<sequence>MSPITKSMISRPVALELPGMVGSFAYPAPAKQSLPPKAASRKLAVSSKILPARDARKEKGPFEVATRPVLTPKVAAQSQPQPRKMLDWHAYVSEVEEPRRFATAKGLDLTKMRRVRYDSKCLHPAWVARRQSGVSARG</sequence>
<reference evidence="1 2" key="1">
    <citation type="journal article" date="2016" name="Mol. Biol. Evol.">
        <title>Comparative Genomics of Early-Diverging Mushroom-Forming Fungi Provides Insights into the Origins of Lignocellulose Decay Capabilities.</title>
        <authorList>
            <person name="Nagy L.G."/>
            <person name="Riley R."/>
            <person name="Tritt A."/>
            <person name="Adam C."/>
            <person name="Daum C."/>
            <person name="Floudas D."/>
            <person name="Sun H."/>
            <person name="Yadav J.S."/>
            <person name="Pangilinan J."/>
            <person name="Larsson K.H."/>
            <person name="Matsuura K."/>
            <person name="Barry K."/>
            <person name="Labutti K."/>
            <person name="Kuo R."/>
            <person name="Ohm R.A."/>
            <person name="Bhattacharya S.S."/>
            <person name="Shirouzu T."/>
            <person name="Yoshinaga Y."/>
            <person name="Martin F.M."/>
            <person name="Grigoriev I.V."/>
            <person name="Hibbett D.S."/>
        </authorList>
    </citation>
    <scope>NUCLEOTIDE SEQUENCE [LARGE SCALE GENOMIC DNA]</scope>
    <source>
        <strain evidence="1 2">CBS 109695</strain>
    </source>
</reference>
<proteinExistence type="predicted"/>
<dbReference type="EMBL" id="KV417545">
    <property type="protein sequence ID" value="KZP21676.1"/>
    <property type="molecule type" value="Genomic_DNA"/>
</dbReference>
<keyword evidence="2" id="KW-1185">Reference proteome</keyword>
<evidence type="ECO:0000313" key="1">
    <source>
        <dbReference type="EMBL" id="KZP21676.1"/>
    </source>
</evidence>
<gene>
    <name evidence="1" type="ORF">FIBSPDRAFT_860302</name>
</gene>
<dbReference type="Proteomes" id="UP000076532">
    <property type="component" value="Unassembled WGS sequence"/>
</dbReference>
<dbReference type="AlphaFoldDB" id="A0A166K9L9"/>
<protein>
    <submittedName>
        <fullName evidence="1">Uncharacterized protein</fullName>
    </submittedName>
</protein>
<accession>A0A166K9L9</accession>